<organism evidence="7 8">
    <name type="scientific">Stylophora pistillata</name>
    <name type="common">Smooth cauliflower coral</name>
    <dbReference type="NCBI Taxonomy" id="50429"/>
    <lineage>
        <taxon>Eukaryota</taxon>
        <taxon>Metazoa</taxon>
        <taxon>Cnidaria</taxon>
        <taxon>Anthozoa</taxon>
        <taxon>Hexacorallia</taxon>
        <taxon>Scleractinia</taxon>
        <taxon>Astrocoeniina</taxon>
        <taxon>Pocilloporidae</taxon>
        <taxon>Stylophora</taxon>
    </lineage>
</organism>
<dbReference type="EMBL" id="LSMT01000318">
    <property type="protein sequence ID" value="PFX20415.1"/>
    <property type="molecule type" value="Genomic_DNA"/>
</dbReference>
<keyword evidence="8" id="KW-1185">Reference proteome</keyword>
<dbReference type="GO" id="GO:0016020">
    <property type="term" value="C:membrane"/>
    <property type="evidence" value="ECO:0007669"/>
    <property type="project" value="UniProtKB-SubCell"/>
</dbReference>
<name>A0A2B4RVZ8_STYPI</name>
<dbReference type="Proteomes" id="UP000225706">
    <property type="component" value="Unassembled WGS sequence"/>
</dbReference>
<dbReference type="AlphaFoldDB" id="A0A2B4RVZ8"/>
<keyword evidence="4" id="KW-1133">Transmembrane helix</keyword>
<keyword evidence="2" id="KW-0812">Transmembrane</keyword>
<keyword evidence="3 6" id="KW-0732">Signal</keyword>
<evidence type="ECO:0000256" key="2">
    <source>
        <dbReference type="ARBA" id="ARBA00022692"/>
    </source>
</evidence>
<evidence type="ECO:0000256" key="6">
    <source>
        <dbReference type="SAM" id="SignalP"/>
    </source>
</evidence>
<accession>A0A2B4RVZ8</accession>
<evidence type="ECO:0000256" key="4">
    <source>
        <dbReference type="ARBA" id="ARBA00022989"/>
    </source>
</evidence>
<dbReference type="PANTHER" id="PTHR16059">
    <property type="entry name" value="ANTHRAX TOXIN RECEPTOR"/>
    <property type="match status" value="1"/>
</dbReference>
<evidence type="ECO:0000256" key="3">
    <source>
        <dbReference type="ARBA" id="ARBA00022729"/>
    </source>
</evidence>
<evidence type="ECO:0000256" key="1">
    <source>
        <dbReference type="ARBA" id="ARBA00004167"/>
    </source>
</evidence>
<keyword evidence="5" id="KW-0472">Membrane</keyword>
<comment type="subcellular location">
    <subcellularLocation>
        <location evidence="1">Membrane</location>
        <topology evidence="1">Single-pass membrane protein</topology>
    </subcellularLocation>
</comment>
<dbReference type="PANTHER" id="PTHR16059:SF25">
    <property type="entry name" value="LYSOZYME"/>
    <property type="match status" value="1"/>
</dbReference>
<sequence>MFRIITVARFLLSFLALIQLCRQGEAWQCSSCEVPYKARGCYGDSPARVFNVQVLNERDPRSKVYGGRRIDWSDWNRYMEGFACRCAKLVKAKGWTVFGLQFYGECWSGPEGSYDLESMKQKSTCISNDYKKCGKFDRNCIGEQWTNFVFELESDCEIDFERIGCFKDNKRNPRPLPEYEMTDRESRLKIYSGQPIDWRNWDVYLPRFVCRCAKLAKEKGFKTFGVQYYGECWSGLGGERTYSKLGLSGNCVDKCFDKCKPFEKHCSGKNFANAVYRLSDAECEIPHEAVGCYGEVSYPKRALPDELVNEVKPYSKAFNGVIMEFGDTWKEGFKKFLCRCARKAVLKGYTLFGVHEHGECWSASNAEETYNKYGASDQCFQNFNQTCTAGSSTCAGGTNANFVYRIVMR</sequence>
<evidence type="ECO:0000313" key="8">
    <source>
        <dbReference type="Proteomes" id="UP000225706"/>
    </source>
</evidence>
<feature type="signal peptide" evidence="6">
    <location>
        <begin position="1"/>
        <end position="26"/>
    </location>
</feature>
<evidence type="ECO:0008006" key="9">
    <source>
        <dbReference type="Google" id="ProtNLM"/>
    </source>
</evidence>
<evidence type="ECO:0000313" key="7">
    <source>
        <dbReference type="EMBL" id="PFX20415.1"/>
    </source>
</evidence>
<comment type="caution">
    <text evidence="7">The sequence shown here is derived from an EMBL/GenBank/DDBJ whole genome shotgun (WGS) entry which is preliminary data.</text>
</comment>
<dbReference type="OrthoDB" id="5985073at2759"/>
<gene>
    <name evidence="7" type="ORF">AWC38_SpisGene15147</name>
</gene>
<evidence type="ECO:0000256" key="5">
    <source>
        <dbReference type="ARBA" id="ARBA00023136"/>
    </source>
</evidence>
<reference evidence="8" key="1">
    <citation type="journal article" date="2017" name="bioRxiv">
        <title>Comparative analysis of the genomes of Stylophora pistillata and Acropora digitifera provides evidence for extensive differences between species of corals.</title>
        <authorList>
            <person name="Voolstra C.R."/>
            <person name="Li Y."/>
            <person name="Liew Y.J."/>
            <person name="Baumgarten S."/>
            <person name="Zoccola D."/>
            <person name="Flot J.-F."/>
            <person name="Tambutte S."/>
            <person name="Allemand D."/>
            <person name="Aranda M."/>
        </authorList>
    </citation>
    <scope>NUCLEOTIDE SEQUENCE [LARGE SCALE GENOMIC DNA]</scope>
</reference>
<proteinExistence type="predicted"/>
<feature type="chain" id="PRO_5012608964" description="WSC domain-containing protein" evidence="6">
    <location>
        <begin position="27"/>
        <end position="409"/>
    </location>
</feature>
<protein>
    <recommendedName>
        <fullName evidence="9">WSC domain-containing protein</fullName>
    </recommendedName>
</protein>